<proteinExistence type="predicted"/>
<comment type="caution">
    <text evidence="1">The sequence shown here is derived from an EMBL/GenBank/DDBJ whole genome shotgun (WGS) entry which is preliminary data.</text>
</comment>
<name>A0ACB7VWF3_DIOAL</name>
<dbReference type="Proteomes" id="UP000827976">
    <property type="component" value="Chromosome 6"/>
</dbReference>
<protein>
    <submittedName>
        <fullName evidence="1">Cystatin protein</fullName>
    </submittedName>
</protein>
<dbReference type="EMBL" id="CM037016">
    <property type="protein sequence ID" value="KAH7679000.1"/>
    <property type="molecule type" value="Genomic_DNA"/>
</dbReference>
<reference evidence="2" key="1">
    <citation type="journal article" date="2022" name="Nat. Commun.">
        <title>Chromosome evolution and the genetic basis of agronomically important traits in greater yam.</title>
        <authorList>
            <person name="Bredeson J.V."/>
            <person name="Lyons J.B."/>
            <person name="Oniyinde I.O."/>
            <person name="Okereke N.R."/>
            <person name="Kolade O."/>
            <person name="Nnabue I."/>
            <person name="Nwadili C.O."/>
            <person name="Hribova E."/>
            <person name="Parker M."/>
            <person name="Nwogha J."/>
            <person name="Shu S."/>
            <person name="Carlson J."/>
            <person name="Kariba R."/>
            <person name="Muthemba S."/>
            <person name="Knop K."/>
            <person name="Barton G.J."/>
            <person name="Sherwood A.V."/>
            <person name="Lopez-Montes A."/>
            <person name="Asiedu R."/>
            <person name="Jamnadass R."/>
            <person name="Muchugi A."/>
            <person name="Goodstein D."/>
            <person name="Egesi C.N."/>
            <person name="Featherston J."/>
            <person name="Asfaw A."/>
            <person name="Simpson G.G."/>
            <person name="Dolezel J."/>
            <person name="Hendre P.S."/>
            <person name="Van Deynze A."/>
            <person name="Kumar P.L."/>
            <person name="Obidiegwu J.E."/>
            <person name="Bhattacharjee R."/>
            <person name="Rokhsar D.S."/>
        </authorList>
    </citation>
    <scope>NUCLEOTIDE SEQUENCE [LARGE SCALE GENOMIC DNA]</scope>
    <source>
        <strain evidence="2">cv. TDa95/00328</strain>
    </source>
</reference>
<sequence length="148" mass="16849">LANFAVCEHNKKENAHLEFVKVVKATIDPVVEGVLYYITLEASNLGVPQLWMAKVWVKASTDYIELQDFYHVVENKVMEIKENASSFIDYIANFAVEEYDRETNSDLVFVGVMSVNIKPVFTGKLYYITLEASKLGIIQSYDALVWAK</sequence>
<gene>
    <name evidence="1" type="ORF">IHE45_06G030300</name>
</gene>
<feature type="non-terminal residue" evidence="1">
    <location>
        <position position="1"/>
    </location>
</feature>
<feature type="non-terminal residue" evidence="1">
    <location>
        <position position="148"/>
    </location>
</feature>
<keyword evidence="2" id="KW-1185">Reference proteome</keyword>
<accession>A0ACB7VWF3</accession>
<evidence type="ECO:0000313" key="2">
    <source>
        <dbReference type="Proteomes" id="UP000827976"/>
    </source>
</evidence>
<organism evidence="1 2">
    <name type="scientific">Dioscorea alata</name>
    <name type="common">Purple yam</name>
    <dbReference type="NCBI Taxonomy" id="55571"/>
    <lineage>
        <taxon>Eukaryota</taxon>
        <taxon>Viridiplantae</taxon>
        <taxon>Streptophyta</taxon>
        <taxon>Embryophyta</taxon>
        <taxon>Tracheophyta</taxon>
        <taxon>Spermatophyta</taxon>
        <taxon>Magnoliopsida</taxon>
        <taxon>Liliopsida</taxon>
        <taxon>Dioscoreales</taxon>
        <taxon>Dioscoreaceae</taxon>
        <taxon>Dioscorea</taxon>
    </lineage>
</organism>
<evidence type="ECO:0000313" key="1">
    <source>
        <dbReference type="EMBL" id="KAH7679000.1"/>
    </source>
</evidence>